<comment type="function">
    <text evidence="7">Part of the tripartite ATP-independent periplasmic (TRAP) transport system.</text>
</comment>
<feature type="transmembrane region" description="Helical" evidence="7">
    <location>
        <begin position="395"/>
        <end position="419"/>
    </location>
</feature>
<feature type="transmembrane region" description="Helical" evidence="7">
    <location>
        <begin position="46"/>
        <end position="68"/>
    </location>
</feature>
<protein>
    <recommendedName>
        <fullName evidence="7">TRAP transporter large permease protein</fullName>
    </recommendedName>
</protein>
<evidence type="ECO:0000256" key="4">
    <source>
        <dbReference type="ARBA" id="ARBA00022692"/>
    </source>
</evidence>
<evidence type="ECO:0000313" key="9">
    <source>
        <dbReference type="EMBL" id="MBB6182511.1"/>
    </source>
</evidence>
<evidence type="ECO:0000256" key="6">
    <source>
        <dbReference type="ARBA" id="ARBA00023136"/>
    </source>
</evidence>
<keyword evidence="4 7" id="KW-0812">Transmembrane</keyword>
<reference evidence="9 10" key="1">
    <citation type="submission" date="2020-08" db="EMBL/GenBank/DDBJ databases">
        <title>Genomic Encyclopedia of Type Strains, Phase IV (KMG-IV): sequencing the most valuable type-strain genomes for metagenomic binning, comparative biology and taxonomic classification.</title>
        <authorList>
            <person name="Goeker M."/>
        </authorList>
    </citation>
    <scope>NUCLEOTIDE SEQUENCE [LARGE SCALE GENOMIC DNA]</scope>
    <source>
        <strain evidence="9 10">DSM 102134</strain>
    </source>
</reference>
<proteinExistence type="inferred from homology"/>
<comment type="similarity">
    <text evidence="7">Belongs to the TRAP transporter large permease family.</text>
</comment>
<dbReference type="RefSeq" id="WP_077546158.1">
    <property type="nucleotide sequence ID" value="NZ_JACHEJ010000036.1"/>
</dbReference>
<feature type="transmembrane region" description="Helical" evidence="7">
    <location>
        <begin position="270"/>
        <end position="292"/>
    </location>
</feature>
<dbReference type="NCBIfam" id="TIGR00786">
    <property type="entry name" value="dctM"/>
    <property type="match status" value="1"/>
</dbReference>
<feature type="domain" description="TRAP C4-dicarboxylate transport system permease DctM subunit" evidence="8">
    <location>
        <begin position="8"/>
        <end position="414"/>
    </location>
</feature>
<feature type="transmembrane region" description="Helical" evidence="7">
    <location>
        <begin position="88"/>
        <end position="121"/>
    </location>
</feature>
<evidence type="ECO:0000259" key="8">
    <source>
        <dbReference type="Pfam" id="PF06808"/>
    </source>
</evidence>
<keyword evidence="10" id="KW-1185">Reference proteome</keyword>
<evidence type="ECO:0000313" key="10">
    <source>
        <dbReference type="Proteomes" id="UP000535501"/>
    </source>
</evidence>
<dbReference type="GO" id="GO:0005886">
    <property type="term" value="C:plasma membrane"/>
    <property type="evidence" value="ECO:0007669"/>
    <property type="project" value="UniProtKB-SubCell"/>
</dbReference>
<feature type="transmembrane region" description="Helical" evidence="7">
    <location>
        <begin position="312"/>
        <end position="342"/>
    </location>
</feature>
<comment type="subcellular location">
    <subcellularLocation>
        <location evidence="1 7">Cell inner membrane</location>
        <topology evidence="1 7">Multi-pass membrane protein</topology>
    </subcellularLocation>
</comment>
<evidence type="ECO:0000256" key="3">
    <source>
        <dbReference type="ARBA" id="ARBA00022519"/>
    </source>
</evidence>
<feature type="transmembrane region" description="Helical" evidence="7">
    <location>
        <begin position="354"/>
        <end position="375"/>
    </location>
</feature>
<organism evidence="9 10">
    <name type="scientific">Pseudorhizobium flavum</name>
    <dbReference type="NCBI Taxonomy" id="1335061"/>
    <lineage>
        <taxon>Bacteria</taxon>
        <taxon>Pseudomonadati</taxon>
        <taxon>Pseudomonadota</taxon>
        <taxon>Alphaproteobacteria</taxon>
        <taxon>Hyphomicrobiales</taxon>
        <taxon>Rhizobiaceae</taxon>
        <taxon>Rhizobium/Agrobacterium group</taxon>
        <taxon>Pseudorhizobium</taxon>
    </lineage>
</organism>
<dbReference type="Pfam" id="PF06808">
    <property type="entry name" value="DctM"/>
    <property type="match status" value="1"/>
</dbReference>
<feature type="transmembrane region" description="Helical" evidence="7">
    <location>
        <begin position="215"/>
        <end position="233"/>
    </location>
</feature>
<accession>A0A7X0DFV2</accession>
<keyword evidence="3 7" id="KW-0997">Cell inner membrane</keyword>
<keyword evidence="7" id="KW-0813">Transport</keyword>
<comment type="caution">
    <text evidence="9">The sequence shown here is derived from an EMBL/GenBank/DDBJ whole genome shotgun (WGS) entry which is preliminary data.</text>
</comment>
<feature type="transmembrane region" description="Helical" evidence="7">
    <location>
        <begin position="6"/>
        <end position="34"/>
    </location>
</feature>
<comment type="caution">
    <text evidence="7">Lacks conserved residue(s) required for the propagation of feature annotation.</text>
</comment>
<comment type="subunit">
    <text evidence="7">The complex comprises the extracytoplasmic solute receptor protein and the two transmembrane proteins.</text>
</comment>
<feature type="transmembrane region" description="Helical" evidence="7">
    <location>
        <begin position="239"/>
        <end position="258"/>
    </location>
</feature>
<sequence length="425" mass="44305">MTGALVSSMLVLFAISVPIAIAIGLASMIGLFGFTTLPAIVVPQQIFIALDKFPLAAIPFFILAGNLMEVGGLSRRLVEFARAFVGQIQGGLAATCVLTCMLFSAISGSSVATTFAVGVVLIPAMRQYGYPVGFVAALMATSAELGVIIPPSIPMILYGVATQTSIPQLFLAGILPGLMIAGALLMTAVIWCRVKGWGKRDGEGSLPRLTAIRRAVWALLMPLLIMGGIYGGVTTPTEASVIAVVYAMVVGLSLHKEMTWGDLANAFRKSVVTSAVIMFIIGTASLMGYLLNRQGVPDAAALWLTSTFDGQASLMLAINAMLFIIGMFIETGASIIVLAPILQDAAARVGIEPVHFGTVMVVNLALGMITPPLGVNLFAAAQIAGCSVTQMLKPLMVFVGVIVGCLLVITFVPAVSMTLPSLIGR</sequence>
<dbReference type="PANTHER" id="PTHR33362">
    <property type="entry name" value="SIALIC ACID TRAP TRANSPORTER PERMEASE PROTEIN SIAT-RELATED"/>
    <property type="match status" value="1"/>
</dbReference>
<dbReference type="PIRSF" id="PIRSF006066">
    <property type="entry name" value="HI0050"/>
    <property type="match status" value="1"/>
</dbReference>
<dbReference type="GO" id="GO:0022857">
    <property type="term" value="F:transmembrane transporter activity"/>
    <property type="evidence" value="ECO:0007669"/>
    <property type="project" value="UniProtKB-UniRule"/>
</dbReference>
<evidence type="ECO:0000256" key="7">
    <source>
        <dbReference type="RuleBase" id="RU369079"/>
    </source>
</evidence>
<keyword evidence="2" id="KW-1003">Cell membrane</keyword>
<dbReference type="Proteomes" id="UP000535501">
    <property type="component" value="Unassembled WGS sequence"/>
</dbReference>
<keyword evidence="6 7" id="KW-0472">Membrane</keyword>
<name>A0A7X0DFV2_9HYPH</name>
<keyword evidence="5 7" id="KW-1133">Transmembrane helix</keyword>
<dbReference type="PANTHER" id="PTHR33362:SF5">
    <property type="entry name" value="C4-DICARBOXYLATE TRAP TRANSPORTER LARGE PERMEASE PROTEIN DCTM"/>
    <property type="match status" value="1"/>
</dbReference>
<evidence type="ECO:0000256" key="2">
    <source>
        <dbReference type="ARBA" id="ARBA00022475"/>
    </source>
</evidence>
<dbReference type="InterPro" id="IPR010656">
    <property type="entry name" value="DctM"/>
</dbReference>
<evidence type="ECO:0000256" key="5">
    <source>
        <dbReference type="ARBA" id="ARBA00022989"/>
    </source>
</evidence>
<dbReference type="InterPro" id="IPR004681">
    <property type="entry name" value="TRAP_DctM"/>
</dbReference>
<feature type="transmembrane region" description="Helical" evidence="7">
    <location>
        <begin position="169"/>
        <end position="194"/>
    </location>
</feature>
<dbReference type="AlphaFoldDB" id="A0A7X0DFV2"/>
<gene>
    <name evidence="9" type="ORF">HNQ75_004500</name>
</gene>
<evidence type="ECO:0000256" key="1">
    <source>
        <dbReference type="ARBA" id="ARBA00004429"/>
    </source>
</evidence>
<dbReference type="EMBL" id="JACHEJ010000036">
    <property type="protein sequence ID" value="MBB6182511.1"/>
    <property type="molecule type" value="Genomic_DNA"/>
</dbReference>